<proteinExistence type="predicted"/>
<organism evidence="1 2">
    <name type="scientific">Corynebacterium resistens (strain DSM 45100 / JCM 12819 / GTC 2026 / SICGH 158)</name>
    <dbReference type="NCBI Taxonomy" id="662755"/>
    <lineage>
        <taxon>Bacteria</taxon>
        <taxon>Bacillati</taxon>
        <taxon>Actinomycetota</taxon>
        <taxon>Actinomycetes</taxon>
        <taxon>Mycobacteriales</taxon>
        <taxon>Corynebacteriaceae</taxon>
        <taxon>Corynebacterium</taxon>
    </lineage>
</organism>
<dbReference type="HOGENOM" id="CLU_2896487_0_0_11"/>
<evidence type="ECO:0000313" key="2">
    <source>
        <dbReference type="Proteomes" id="UP000000492"/>
    </source>
</evidence>
<evidence type="ECO:0000313" key="1">
    <source>
        <dbReference type="EMBL" id="AEI08918.1"/>
    </source>
</evidence>
<keyword evidence="2" id="KW-1185">Reference proteome</keyword>
<sequence length="62" mass="6515">MAGAAEDFDAAAAVSPREMFSGLCIAVMAIKPLFGPGDHLDSPAEVVVRKLHPFAQFNQLAS</sequence>
<name>F8DYS6_CORRG</name>
<gene>
    <name evidence="1" type="ordered locus">CRES_0556</name>
</gene>
<dbReference type="Proteomes" id="UP000000492">
    <property type="component" value="Chromosome"/>
</dbReference>
<protein>
    <submittedName>
        <fullName evidence="1">Uncharacterized protein</fullName>
    </submittedName>
</protein>
<reference evidence="1 2" key="1">
    <citation type="journal article" date="2012" name="BMC Genomics">
        <title>Complete genome sequence, lifestyle, and multi-drug resistance of the human pathogen Corynebacterium resistens DSM 45100 isolated from blood samples of a leukemia patient.</title>
        <authorList>
            <person name="Schroder J."/>
            <person name="Maus I."/>
            <person name="Meyer K."/>
            <person name="Wordemann S."/>
            <person name="Blom J."/>
            <person name="Jaenicke S."/>
            <person name="Schneider J."/>
            <person name="Trost E."/>
            <person name="Tauch A."/>
        </authorList>
    </citation>
    <scope>NUCLEOTIDE SEQUENCE [LARGE SCALE GENOMIC DNA]</scope>
    <source>
        <strain evidence="2">DSM 45100 / JCM 12819 / CCUG 50093 / GTC 2026 / SICGH 158</strain>
    </source>
</reference>
<dbReference type="AlphaFoldDB" id="F8DYS6"/>
<dbReference type="STRING" id="662755.CRES_0556"/>
<dbReference type="KEGG" id="crd:CRES_0556"/>
<accession>F8DYS6</accession>
<dbReference type="EMBL" id="CP002857">
    <property type="protein sequence ID" value="AEI08918.1"/>
    <property type="molecule type" value="Genomic_DNA"/>
</dbReference>